<evidence type="ECO:0000313" key="2">
    <source>
        <dbReference type="EMBL" id="KAJ1179970.1"/>
    </source>
</evidence>
<gene>
    <name evidence="2" type="ORF">NDU88_005198</name>
</gene>
<dbReference type="EMBL" id="JANPWB010000006">
    <property type="protein sequence ID" value="KAJ1179970.1"/>
    <property type="molecule type" value="Genomic_DNA"/>
</dbReference>
<evidence type="ECO:0000256" key="1">
    <source>
        <dbReference type="SAM" id="MobiDB-lite"/>
    </source>
</evidence>
<accession>A0AAV7TUR8</accession>
<protein>
    <submittedName>
        <fullName evidence="2">Uncharacterized protein</fullName>
    </submittedName>
</protein>
<evidence type="ECO:0000313" key="3">
    <source>
        <dbReference type="Proteomes" id="UP001066276"/>
    </source>
</evidence>
<dbReference type="AlphaFoldDB" id="A0AAV7TUR8"/>
<organism evidence="2 3">
    <name type="scientific">Pleurodeles waltl</name>
    <name type="common">Iberian ribbed newt</name>
    <dbReference type="NCBI Taxonomy" id="8319"/>
    <lineage>
        <taxon>Eukaryota</taxon>
        <taxon>Metazoa</taxon>
        <taxon>Chordata</taxon>
        <taxon>Craniata</taxon>
        <taxon>Vertebrata</taxon>
        <taxon>Euteleostomi</taxon>
        <taxon>Amphibia</taxon>
        <taxon>Batrachia</taxon>
        <taxon>Caudata</taxon>
        <taxon>Salamandroidea</taxon>
        <taxon>Salamandridae</taxon>
        <taxon>Pleurodelinae</taxon>
        <taxon>Pleurodeles</taxon>
    </lineage>
</organism>
<sequence length="114" mass="12536">MELDAGTRSVGYEFARGEESAVSGAGHPIWGPMSAEPGRGSPQPVGPWLDMLGASAPRPPAIGNRSDIRVWGLRSLVPIRSVLHSLMLRQQRELTSSERMADMLTRAREEERKE</sequence>
<feature type="region of interest" description="Disordered" evidence="1">
    <location>
        <begin position="22"/>
        <end position="52"/>
    </location>
</feature>
<dbReference type="Proteomes" id="UP001066276">
    <property type="component" value="Chromosome 3_2"/>
</dbReference>
<keyword evidence="3" id="KW-1185">Reference proteome</keyword>
<name>A0AAV7TUR8_PLEWA</name>
<reference evidence="2" key="1">
    <citation type="journal article" date="2022" name="bioRxiv">
        <title>Sequencing and chromosome-scale assembly of the giantPleurodeles waltlgenome.</title>
        <authorList>
            <person name="Brown T."/>
            <person name="Elewa A."/>
            <person name="Iarovenko S."/>
            <person name="Subramanian E."/>
            <person name="Araus A.J."/>
            <person name="Petzold A."/>
            <person name="Susuki M."/>
            <person name="Suzuki K.-i.T."/>
            <person name="Hayashi T."/>
            <person name="Toyoda A."/>
            <person name="Oliveira C."/>
            <person name="Osipova E."/>
            <person name="Leigh N.D."/>
            <person name="Simon A."/>
            <person name="Yun M.H."/>
        </authorList>
    </citation>
    <scope>NUCLEOTIDE SEQUENCE</scope>
    <source>
        <strain evidence="2">20211129_DDA</strain>
        <tissue evidence="2">Liver</tissue>
    </source>
</reference>
<comment type="caution">
    <text evidence="2">The sequence shown here is derived from an EMBL/GenBank/DDBJ whole genome shotgun (WGS) entry which is preliminary data.</text>
</comment>
<proteinExistence type="predicted"/>